<comment type="similarity">
    <text evidence="1">Belongs to the heme oxygenase family.</text>
</comment>
<dbReference type="Proteomes" id="UP000712600">
    <property type="component" value="Unassembled WGS sequence"/>
</dbReference>
<dbReference type="GO" id="GO:0004392">
    <property type="term" value="F:heme oxygenase (decyclizing) activity"/>
    <property type="evidence" value="ECO:0007669"/>
    <property type="project" value="TreeGrafter"/>
</dbReference>
<proteinExistence type="inferred from homology"/>
<dbReference type="EMBL" id="QGKX02001621">
    <property type="protein sequence ID" value="KAF3505152.1"/>
    <property type="molecule type" value="Genomic_DNA"/>
</dbReference>
<feature type="region of interest" description="Disordered" evidence="2">
    <location>
        <begin position="229"/>
        <end position="248"/>
    </location>
</feature>
<reference evidence="3" key="1">
    <citation type="submission" date="2019-12" db="EMBL/GenBank/DDBJ databases">
        <title>Genome sequencing and annotation of Brassica cretica.</title>
        <authorList>
            <person name="Studholme D.J."/>
            <person name="Sarris P."/>
        </authorList>
    </citation>
    <scope>NUCLEOTIDE SEQUENCE</scope>
    <source>
        <strain evidence="3">PFS-109/04</strain>
        <tissue evidence="3">Leaf</tissue>
    </source>
</reference>
<feature type="compositionally biased region" description="Basic and acidic residues" evidence="2">
    <location>
        <begin position="93"/>
        <end position="103"/>
    </location>
</feature>
<evidence type="ECO:0000256" key="2">
    <source>
        <dbReference type="SAM" id="MobiDB-lite"/>
    </source>
</evidence>
<feature type="compositionally biased region" description="Basic and acidic residues" evidence="2">
    <location>
        <begin position="234"/>
        <end position="244"/>
    </location>
</feature>
<dbReference type="GO" id="GO:0010024">
    <property type="term" value="P:phytochromobilin biosynthetic process"/>
    <property type="evidence" value="ECO:0007669"/>
    <property type="project" value="TreeGrafter"/>
</dbReference>
<dbReference type="AlphaFoldDB" id="A0A8S9NMW7"/>
<sequence length="330" mass="37414">MTTVRFTVTFRFPASPRLDCESYAGLKARTARVSYPLTIATRRHHLVQIANEDRTLVVNAAAGEIPNKRYPGEPKGFVVEMRSVAMKMHPRTQSKEGKRESKAPQDSPVATWEFTVEGYLKFLVETKLVFDTLEGIIHDSTAPTLRFTVTFRFPASPRLDCESYAGLKARTARVSYPLTIATRRHHLVQIANEDRTLVVNAAAGEIPNKRYPGEPKGFVEEMRSVAMKMHPRTQSKEGKRESKAPQDSPVATWEFTVEGYLKFLVENKLVFDTLEGIIHDSTVPTCEFSSQFPSYKLKYWFIHADLVLGGKEKDARGTIRTFHRAIFTNE</sequence>
<name>A0A8S9NMW7_BRACR</name>
<dbReference type="InterPro" id="IPR016951">
    <property type="entry name" value="Haem_Oase_decyc_pln"/>
</dbReference>
<evidence type="ECO:0000313" key="3">
    <source>
        <dbReference type="EMBL" id="KAF3505152.1"/>
    </source>
</evidence>
<dbReference type="PANTHER" id="PTHR35703">
    <property type="entry name" value="HEME OXYGENASE 1, CHLOROPLASTIC-RELATED"/>
    <property type="match status" value="1"/>
</dbReference>
<accession>A0A8S9NMW7</accession>
<comment type="caution">
    <text evidence="3">The sequence shown here is derived from an EMBL/GenBank/DDBJ whole genome shotgun (WGS) entry which is preliminary data.</text>
</comment>
<dbReference type="PANTHER" id="PTHR35703:SF4">
    <property type="entry name" value="(RAPE) HYPOTHETICAL PROTEIN"/>
    <property type="match status" value="1"/>
</dbReference>
<organism evidence="3 4">
    <name type="scientific">Brassica cretica</name>
    <name type="common">Mustard</name>
    <dbReference type="NCBI Taxonomy" id="69181"/>
    <lineage>
        <taxon>Eukaryota</taxon>
        <taxon>Viridiplantae</taxon>
        <taxon>Streptophyta</taxon>
        <taxon>Embryophyta</taxon>
        <taxon>Tracheophyta</taxon>
        <taxon>Spermatophyta</taxon>
        <taxon>Magnoliopsida</taxon>
        <taxon>eudicotyledons</taxon>
        <taxon>Gunneridae</taxon>
        <taxon>Pentapetalae</taxon>
        <taxon>rosids</taxon>
        <taxon>malvids</taxon>
        <taxon>Brassicales</taxon>
        <taxon>Brassicaceae</taxon>
        <taxon>Brassiceae</taxon>
        <taxon>Brassica</taxon>
    </lineage>
</organism>
<gene>
    <name evidence="3" type="ORF">F2Q69_00041285</name>
</gene>
<feature type="region of interest" description="Disordered" evidence="2">
    <location>
        <begin position="88"/>
        <end position="107"/>
    </location>
</feature>
<evidence type="ECO:0000313" key="4">
    <source>
        <dbReference type="Proteomes" id="UP000712600"/>
    </source>
</evidence>
<evidence type="ECO:0000256" key="1">
    <source>
        <dbReference type="ARBA" id="ARBA00006134"/>
    </source>
</evidence>
<protein>
    <submittedName>
        <fullName evidence="3">Uncharacterized protein</fullName>
    </submittedName>
</protein>